<keyword evidence="6" id="KW-0255">Endonuclease</keyword>
<dbReference type="AlphaFoldDB" id="A0A7J4ZQ78"/>
<evidence type="ECO:0000259" key="5">
    <source>
        <dbReference type="SMART" id="SM00478"/>
    </source>
</evidence>
<evidence type="ECO:0000256" key="1">
    <source>
        <dbReference type="ARBA" id="ARBA00022485"/>
    </source>
</evidence>
<dbReference type="CDD" id="cd00056">
    <property type="entry name" value="ENDO3c"/>
    <property type="match status" value="1"/>
</dbReference>
<keyword evidence="7" id="KW-1185">Reference proteome</keyword>
<dbReference type="SMART" id="SM00478">
    <property type="entry name" value="ENDO3c"/>
    <property type="match status" value="1"/>
</dbReference>
<keyword evidence="3" id="KW-0408">Iron</keyword>
<dbReference type="GO" id="GO:0006284">
    <property type="term" value="P:base-excision repair"/>
    <property type="evidence" value="ECO:0007669"/>
    <property type="project" value="InterPro"/>
</dbReference>
<dbReference type="PANTHER" id="PTHR10359:SF19">
    <property type="entry name" value="DNA REPAIR GLYCOSYLASE MJ1434-RELATED"/>
    <property type="match status" value="1"/>
</dbReference>
<evidence type="ECO:0000313" key="7">
    <source>
        <dbReference type="Proteomes" id="UP000420562"/>
    </source>
</evidence>
<dbReference type="GO" id="GO:0004519">
    <property type="term" value="F:endonuclease activity"/>
    <property type="evidence" value="ECO:0007669"/>
    <property type="project" value="UniProtKB-KW"/>
</dbReference>
<protein>
    <submittedName>
        <fullName evidence="6">Endonuclease III domain-containing protein</fullName>
    </submittedName>
</protein>
<accession>A0A7J4ZQ78</accession>
<keyword evidence="6" id="KW-0378">Hydrolase</keyword>
<dbReference type="Pfam" id="PF00730">
    <property type="entry name" value="HhH-GPD"/>
    <property type="match status" value="1"/>
</dbReference>
<dbReference type="InterPro" id="IPR003265">
    <property type="entry name" value="HhH-GPD_domain"/>
</dbReference>
<dbReference type="Proteomes" id="UP000420562">
    <property type="component" value="Unassembled WGS sequence"/>
</dbReference>
<reference evidence="6 7" key="1">
    <citation type="submission" date="2019-09" db="EMBL/GenBank/DDBJ databases">
        <title>Geobacter sp. Red96, a novel strain isolated from paddy soil.</title>
        <authorList>
            <person name="Xu Z."/>
            <person name="Masuda Y."/>
            <person name="Itoh H."/>
            <person name="Senoo K."/>
        </authorList>
    </citation>
    <scope>NUCLEOTIDE SEQUENCE [LARGE SCALE GENOMIC DNA]</scope>
    <source>
        <strain evidence="6 7">Red96</strain>
    </source>
</reference>
<dbReference type="PANTHER" id="PTHR10359">
    <property type="entry name" value="A/G-SPECIFIC ADENINE GLYCOSYLASE/ENDONUCLEASE III"/>
    <property type="match status" value="1"/>
</dbReference>
<gene>
    <name evidence="6" type="ORF">F6V25_09175</name>
</gene>
<dbReference type="PIRSF" id="PIRSF001435">
    <property type="entry name" value="Nth"/>
    <property type="match status" value="1"/>
</dbReference>
<dbReference type="Gene3D" id="1.10.1670.10">
    <property type="entry name" value="Helix-hairpin-Helix base-excision DNA repair enzymes (C-terminal)"/>
    <property type="match status" value="1"/>
</dbReference>
<name>A0A7J4ZQ78_9BACT</name>
<evidence type="ECO:0000256" key="3">
    <source>
        <dbReference type="ARBA" id="ARBA00023004"/>
    </source>
</evidence>
<keyword evidence="6" id="KW-0540">Nuclease</keyword>
<comment type="caution">
    <text evidence="6">The sequence shown here is derived from an EMBL/GenBank/DDBJ whole genome shotgun (WGS) entry which is preliminary data.</text>
</comment>
<sequence>MNLLATAHLSPSGERLKAIFLPLLEHFGPRFWWPAETPFEVCIGAILTQNTAWTNVEKAISALKGAQVLTMEGIEAIETGRLAELIRPAGYYNVKSARIKGFVGWLRECHNGSLNVLFNGEWRDLRQELLKVRGIGPETCDAILLYAGNKPTFVVDAYTRRLFHRLGLLPAAAGYDETRLLFMEHLPCDAVLFNEYHALIVEQCKTFCRTRPLCAGCPLAPQCPTSLSGCCA</sequence>
<evidence type="ECO:0000256" key="4">
    <source>
        <dbReference type="ARBA" id="ARBA00023014"/>
    </source>
</evidence>
<dbReference type="InterPro" id="IPR011257">
    <property type="entry name" value="DNA_glycosylase"/>
</dbReference>
<dbReference type="GO" id="GO:0051539">
    <property type="term" value="F:4 iron, 4 sulfur cluster binding"/>
    <property type="evidence" value="ECO:0007669"/>
    <property type="project" value="UniProtKB-KW"/>
</dbReference>
<evidence type="ECO:0000313" key="6">
    <source>
        <dbReference type="EMBL" id="KAB0665252.1"/>
    </source>
</evidence>
<keyword evidence="4" id="KW-0411">Iron-sulfur</keyword>
<dbReference type="GO" id="GO:0046872">
    <property type="term" value="F:metal ion binding"/>
    <property type="evidence" value="ECO:0007669"/>
    <property type="project" value="UniProtKB-KW"/>
</dbReference>
<proteinExistence type="predicted"/>
<dbReference type="EMBL" id="VZQZ01000005">
    <property type="protein sequence ID" value="KAB0665252.1"/>
    <property type="molecule type" value="Genomic_DNA"/>
</dbReference>
<dbReference type="InterPro" id="IPR023170">
    <property type="entry name" value="HhH_base_excis_C"/>
</dbReference>
<feature type="domain" description="HhH-GPD" evidence="5">
    <location>
        <begin position="47"/>
        <end position="206"/>
    </location>
</feature>
<keyword evidence="2" id="KW-0479">Metal-binding</keyword>
<organism evidence="6 7">
    <name type="scientific">Oryzomonas japonica</name>
    <dbReference type="NCBI Taxonomy" id="2603858"/>
    <lineage>
        <taxon>Bacteria</taxon>
        <taxon>Pseudomonadati</taxon>
        <taxon>Thermodesulfobacteriota</taxon>
        <taxon>Desulfuromonadia</taxon>
        <taxon>Geobacterales</taxon>
        <taxon>Geobacteraceae</taxon>
        <taxon>Oryzomonas</taxon>
    </lineage>
</organism>
<dbReference type="SUPFAM" id="SSF48150">
    <property type="entry name" value="DNA-glycosylase"/>
    <property type="match status" value="1"/>
</dbReference>
<evidence type="ECO:0000256" key="2">
    <source>
        <dbReference type="ARBA" id="ARBA00022723"/>
    </source>
</evidence>
<dbReference type="RefSeq" id="WP_151128302.1">
    <property type="nucleotide sequence ID" value="NZ_VZQZ01000005.1"/>
</dbReference>
<dbReference type="Gene3D" id="1.10.340.30">
    <property type="entry name" value="Hypothetical protein, domain 2"/>
    <property type="match status" value="1"/>
</dbReference>
<keyword evidence="1" id="KW-0004">4Fe-4S</keyword>